<feature type="domain" description="Peptidase M13 C-terminal" evidence="1">
    <location>
        <begin position="2"/>
        <end position="104"/>
    </location>
</feature>
<dbReference type="GO" id="GO:0016485">
    <property type="term" value="P:protein processing"/>
    <property type="evidence" value="ECO:0007669"/>
    <property type="project" value="TreeGrafter"/>
</dbReference>
<dbReference type="PANTHER" id="PTHR11733">
    <property type="entry name" value="ZINC METALLOPROTEASE FAMILY M13 NEPRILYSIN-RELATED"/>
    <property type="match status" value="1"/>
</dbReference>
<evidence type="ECO:0000259" key="1">
    <source>
        <dbReference type="Pfam" id="PF01431"/>
    </source>
</evidence>
<dbReference type="InParanoid" id="L9JD20"/>
<evidence type="ECO:0000313" key="2">
    <source>
        <dbReference type="EMBL" id="ELW48263.1"/>
    </source>
</evidence>
<dbReference type="Proteomes" id="UP000011518">
    <property type="component" value="Unassembled WGS sequence"/>
</dbReference>
<evidence type="ECO:0000313" key="3">
    <source>
        <dbReference type="Proteomes" id="UP000011518"/>
    </source>
</evidence>
<dbReference type="AlphaFoldDB" id="L9JD20"/>
<dbReference type="Gene3D" id="3.40.390.10">
    <property type="entry name" value="Collagenase (Catalytic Domain)"/>
    <property type="match status" value="1"/>
</dbReference>
<organism evidence="2 3">
    <name type="scientific">Tupaia chinensis</name>
    <name type="common">Chinese tree shrew</name>
    <name type="synonym">Tupaia belangeri chinensis</name>
    <dbReference type="NCBI Taxonomy" id="246437"/>
    <lineage>
        <taxon>Eukaryota</taxon>
        <taxon>Metazoa</taxon>
        <taxon>Chordata</taxon>
        <taxon>Craniata</taxon>
        <taxon>Vertebrata</taxon>
        <taxon>Euteleostomi</taxon>
        <taxon>Mammalia</taxon>
        <taxon>Eutheria</taxon>
        <taxon>Euarchontoglires</taxon>
        <taxon>Scandentia</taxon>
        <taxon>Tupaiidae</taxon>
        <taxon>Tupaia</taxon>
    </lineage>
</organism>
<dbReference type="MEROPS" id="M13.007"/>
<dbReference type="STRING" id="246437.L9JD20"/>
<sequence length="105" mass="12354">MGEHTLGENIAVMGGLKLAYYAYPKWMREHGPEHPLQGLKYMHNQLFIAFAQNWRIMWRWQSIYLRVLTDEHVPEHYKVLGSMFGWAFHCPKASPISPAHKCSVW</sequence>
<dbReference type="InterPro" id="IPR000718">
    <property type="entry name" value="Peptidase_M13"/>
</dbReference>
<reference evidence="3" key="2">
    <citation type="journal article" date="2013" name="Nat. Commun.">
        <title>Genome of the Chinese tree shrew.</title>
        <authorList>
            <person name="Fan Y."/>
            <person name="Huang Z.Y."/>
            <person name="Cao C.C."/>
            <person name="Chen C.S."/>
            <person name="Chen Y.X."/>
            <person name="Fan D.D."/>
            <person name="He J."/>
            <person name="Hou H.L."/>
            <person name="Hu L."/>
            <person name="Hu X.T."/>
            <person name="Jiang X.T."/>
            <person name="Lai R."/>
            <person name="Lang Y.S."/>
            <person name="Liang B."/>
            <person name="Liao S.G."/>
            <person name="Mu D."/>
            <person name="Ma Y.Y."/>
            <person name="Niu Y.Y."/>
            <person name="Sun X.Q."/>
            <person name="Xia J.Q."/>
            <person name="Xiao J."/>
            <person name="Xiong Z.Q."/>
            <person name="Xu L."/>
            <person name="Yang L."/>
            <person name="Zhang Y."/>
            <person name="Zhao W."/>
            <person name="Zhao X.D."/>
            <person name="Zheng Y.T."/>
            <person name="Zhou J.M."/>
            <person name="Zhu Y.B."/>
            <person name="Zhang G.J."/>
            <person name="Wang J."/>
            <person name="Yao Y.G."/>
        </authorList>
    </citation>
    <scope>NUCLEOTIDE SEQUENCE [LARGE SCALE GENOMIC DNA]</scope>
</reference>
<dbReference type="InterPro" id="IPR018497">
    <property type="entry name" value="Peptidase_M13_C"/>
</dbReference>
<reference evidence="3" key="1">
    <citation type="submission" date="2012-07" db="EMBL/GenBank/DDBJ databases">
        <title>Genome of the Chinese tree shrew, a rising model animal genetically related to primates.</title>
        <authorList>
            <person name="Zhang G."/>
            <person name="Fan Y."/>
            <person name="Yao Y."/>
            <person name="Huang Z."/>
        </authorList>
    </citation>
    <scope>NUCLEOTIDE SEQUENCE [LARGE SCALE GENOMIC DNA]</scope>
</reference>
<dbReference type="PANTHER" id="PTHR11733:SF195">
    <property type="entry name" value="ENDOTHELIN-CONVERTING ENZYME-LIKE 1"/>
    <property type="match status" value="1"/>
</dbReference>
<dbReference type="InterPro" id="IPR024079">
    <property type="entry name" value="MetalloPept_cat_dom_sf"/>
</dbReference>
<keyword evidence="3" id="KW-1185">Reference proteome</keyword>
<dbReference type="Pfam" id="PF01431">
    <property type="entry name" value="Peptidase_M13"/>
    <property type="match status" value="1"/>
</dbReference>
<dbReference type="GO" id="GO:0004222">
    <property type="term" value="F:metalloendopeptidase activity"/>
    <property type="evidence" value="ECO:0007669"/>
    <property type="project" value="InterPro"/>
</dbReference>
<dbReference type="PROSITE" id="PS51885">
    <property type="entry name" value="NEPRILYSIN"/>
    <property type="match status" value="1"/>
</dbReference>
<accession>L9JD20</accession>
<protein>
    <submittedName>
        <fullName evidence="2">Endothelin-converting enzyme-like 1</fullName>
    </submittedName>
</protein>
<name>L9JD20_TUPCH</name>
<dbReference type="GO" id="GO:0005886">
    <property type="term" value="C:plasma membrane"/>
    <property type="evidence" value="ECO:0007669"/>
    <property type="project" value="TreeGrafter"/>
</dbReference>
<dbReference type="EMBL" id="KB321067">
    <property type="protein sequence ID" value="ELW48263.1"/>
    <property type="molecule type" value="Genomic_DNA"/>
</dbReference>
<dbReference type="SUPFAM" id="SSF55486">
    <property type="entry name" value="Metalloproteases ('zincins'), catalytic domain"/>
    <property type="match status" value="1"/>
</dbReference>
<proteinExistence type="predicted"/>
<gene>
    <name evidence="2" type="ORF">TREES_T100020979</name>
</gene>